<gene>
    <name evidence="2" type="ORF">ALTATR162_LOCUS9259</name>
</gene>
<dbReference type="Pfam" id="PF06985">
    <property type="entry name" value="HET"/>
    <property type="match status" value="1"/>
</dbReference>
<feature type="domain" description="Heterokaryon incompatibility" evidence="1">
    <location>
        <begin position="171"/>
        <end position="319"/>
    </location>
</feature>
<proteinExistence type="predicted"/>
<dbReference type="Pfam" id="PF26639">
    <property type="entry name" value="Het-6_barrel"/>
    <property type="match status" value="1"/>
</dbReference>
<reference evidence="2" key="1">
    <citation type="submission" date="2021-05" db="EMBL/GenBank/DDBJ databases">
        <authorList>
            <person name="Stam R."/>
        </authorList>
    </citation>
    <scope>NUCLEOTIDE SEQUENCE</scope>
    <source>
        <strain evidence="2">CS162</strain>
    </source>
</reference>
<dbReference type="InterPro" id="IPR010730">
    <property type="entry name" value="HET"/>
</dbReference>
<dbReference type="OrthoDB" id="2288928at2759"/>
<keyword evidence="3" id="KW-1185">Reference proteome</keyword>
<dbReference type="InterPro" id="IPR052895">
    <property type="entry name" value="HetReg/Transcr_Mod"/>
</dbReference>
<organism evidence="2 3">
    <name type="scientific">Alternaria atra</name>
    <dbReference type="NCBI Taxonomy" id="119953"/>
    <lineage>
        <taxon>Eukaryota</taxon>
        <taxon>Fungi</taxon>
        <taxon>Dikarya</taxon>
        <taxon>Ascomycota</taxon>
        <taxon>Pezizomycotina</taxon>
        <taxon>Dothideomycetes</taxon>
        <taxon>Pleosporomycetidae</taxon>
        <taxon>Pleosporales</taxon>
        <taxon>Pleosporineae</taxon>
        <taxon>Pleosporaceae</taxon>
        <taxon>Alternaria</taxon>
        <taxon>Alternaria sect. Ulocladioides</taxon>
    </lineage>
</organism>
<dbReference type="Proteomes" id="UP000676310">
    <property type="component" value="Unassembled WGS sequence"/>
</dbReference>
<protein>
    <recommendedName>
        <fullName evidence="1">Heterokaryon incompatibility domain-containing protein</fullName>
    </recommendedName>
</protein>
<evidence type="ECO:0000313" key="2">
    <source>
        <dbReference type="EMBL" id="CAG5179434.1"/>
    </source>
</evidence>
<accession>A0A8J2N8T4</accession>
<name>A0A8J2N8T4_9PLEO</name>
<evidence type="ECO:0000259" key="1">
    <source>
        <dbReference type="Pfam" id="PF06985"/>
    </source>
</evidence>
<dbReference type="PANTHER" id="PTHR24148:SF80">
    <property type="entry name" value="HETEROKARYON INCOMPATIBILITY DOMAIN-CONTAINING PROTEIN"/>
    <property type="match status" value="1"/>
</dbReference>
<comment type="caution">
    <text evidence="2">The sequence shown here is derived from an EMBL/GenBank/DDBJ whole genome shotgun (WGS) entry which is preliminary data.</text>
</comment>
<dbReference type="EMBL" id="CAJRGZ010000023">
    <property type="protein sequence ID" value="CAG5179434.1"/>
    <property type="molecule type" value="Genomic_DNA"/>
</dbReference>
<dbReference type="RefSeq" id="XP_043172827.1">
    <property type="nucleotide sequence ID" value="XM_043316892.1"/>
</dbReference>
<dbReference type="PANTHER" id="PTHR24148">
    <property type="entry name" value="ANKYRIN REPEAT DOMAIN-CONTAINING PROTEIN 39 HOMOLOG-RELATED"/>
    <property type="match status" value="1"/>
</dbReference>
<sequence length="740" mass="82325">MPTLVRARRTRKVQCFRLSSSRRYRLLTRHASGACNCFFSALSKTAVFQPATFEGPAGVDGRLDEIAQAHVQGFVEQKRPQGGQRPNAPPSELYQPLMDGEIRVLELHAGEPGSPLQGTLHTVSIDFSHPAREEQYTQPFDNPANTSRRTLTFTRHTNHAVSLVTGKPVWFTALSYVWGAPDFDHTISFEHGQKKITATLAGALEHLRSNEHSVILWTDQICINQLDTPEKVQQIPLMGMIYTHATNTLIWLGDDNGEDPVLALDLMETVYVRLQGTDAQVTPADFERLDFPSSSDRAWWAVRQLLRRPWFGRLWTIQEAVLSRNLFIKCGKAEVCWDDFAAWCHDLRETHLLGWLTADAALVERYGEVRNAWTLPPQGATVTNSIQADRLQGLTLVQQEALLTILVSTRYAQATEPKDKIYGVLGIADSTVVPDYRPEVSAREVYHDACLTEIPLRIYELLSCVDHEEPLRPSWVPDWSTPRVTDALGYLTKSWALYCAGGRPVTGAQPPRVILSGDKQEITLCGKIFDTIAIIGNVSQDPILDINDPLLSNSDLKSYAELIMGAGRTHTYLLLGTSTYDAFLHTLLAGRDGSGVAPPSKDHNEVFGLILDATTGKSLSLPGQTMSIRRQKGHFNLDSLKIRKPAKILEDLHTALRAALKMRRFAVTEKGYFALVPRGAQLGDEVAIFDRACVPFVIRRKQVGGDVGKFELLGEAYVHGIMEGEVMSMEDIALQDITLA</sequence>
<dbReference type="AlphaFoldDB" id="A0A8J2N8T4"/>
<evidence type="ECO:0000313" key="3">
    <source>
        <dbReference type="Proteomes" id="UP000676310"/>
    </source>
</evidence>
<dbReference type="GeneID" id="67021460"/>